<comment type="caution">
    <text evidence="4">The sequence shown here is derived from an EMBL/GenBank/DDBJ whole genome shotgun (WGS) entry which is preliminary data.</text>
</comment>
<protein>
    <recommendedName>
        <fullName evidence="6">Gluconate 5-dehydrogenase</fullName>
    </recommendedName>
</protein>
<keyword evidence="3" id="KW-0560">Oxidoreductase</keyword>
<sequence>MSELFSVKDKIVLVTGGSKGVGWGITNGYMRGGAARVYMASRDEKSLKQAADEFNSKGYPGKCIPLTANLATYEGVTGLVAELEKREKCLHVLVNNSGNNWGAPYDEYPDAAWDRVLTLNLRRVFTLTQKLTPLMLKSHGRAEGPWPDPARVIMIGSVDGIRVPALETYAYSASKAALHQMSRVLAGQLGKRGITCNTLACGPFQSKMMAATLEAGRDAIVGRVPLGRIGEPDDVAGACIFLSSQAGSYVNGATIALDGGSLVSANL</sequence>
<dbReference type="PRINTS" id="PR00080">
    <property type="entry name" value="SDRFAMILY"/>
</dbReference>
<dbReference type="PANTHER" id="PTHR43618:SF17">
    <property type="entry name" value="RHAMNOLIPIDS BIOSYNTHESIS 3-OXOACYL-[ACYL-CARRIER-PROTEIN] REDUCTASE"/>
    <property type="match status" value="1"/>
</dbReference>
<evidence type="ECO:0000313" key="4">
    <source>
        <dbReference type="EMBL" id="POY75375.1"/>
    </source>
</evidence>
<organism evidence="4 5">
    <name type="scientific">Rhodotorula taiwanensis</name>
    <dbReference type="NCBI Taxonomy" id="741276"/>
    <lineage>
        <taxon>Eukaryota</taxon>
        <taxon>Fungi</taxon>
        <taxon>Dikarya</taxon>
        <taxon>Basidiomycota</taxon>
        <taxon>Pucciniomycotina</taxon>
        <taxon>Microbotryomycetes</taxon>
        <taxon>Sporidiobolales</taxon>
        <taxon>Sporidiobolaceae</taxon>
        <taxon>Rhodotorula</taxon>
    </lineage>
</organism>
<dbReference type="InterPro" id="IPR036291">
    <property type="entry name" value="NAD(P)-bd_dom_sf"/>
</dbReference>
<dbReference type="InterPro" id="IPR052178">
    <property type="entry name" value="Sec_Metab_Biosynth_SDR"/>
</dbReference>
<dbReference type="InterPro" id="IPR020904">
    <property type="entry name" value="Sc_DH/Rdtase_CS"/>
</dbReference>
<dbReference type="EMBL" id="PJQD01000016">
    <property type="protein sequence ID" value="POY75375.1"/>
    <property type="molecule type" value="Genomic_DNA"/>
</dbReference>
<dbReference type="AlphaFoldDB" id="A0A2S5BF28"/>
<dbReference type="Proteomes" id="UP000237144">
    <property type="component" value="Unassembled WGS sequence"/>
</dbReference>
<evidence type="ECO:0000256" key="1">
    <source>
        <dbReference type="ARBA" id="ARBA00006484"/>
    </source>
</evidence>
<dbReference type="Gene3D" id="3.40.50.720">
    <property type="entry name" value="NAD(P)-binding Rossmann-like Domain"/>
    <property type="match status" value="1"/>
</dbReference>
<comment type="similarity">
    <text evidence="1">Belongs to the short-chain dehydrogenases/reductases (SDR) family.</text>
</comment>
<evidence type="ECO:0000313" key="5">
    <source>
        <dbReference type="Proteomes" id="UP000237144"/>
    </source>
</evidence>
<keyword evidence="2" id="KW-0521">NADP</keyword>
<keyword evidence="5" id="KW-1185">Reference proteome</keyword>
<dbReference type="InterPro" id="IPR002347">
    <property type="entry name" value="SDR_fam"/>
</dbReference>
<dbReference type="STRING" id="741276.A0A2S5BF28"/>
<dbReference type="PROSITE" id="PS00061">
    <property type="entry name" value="ADH_SHORT"/>
    <property type="match status" value="1"/>
</dbReference>
<reference evidence="4 5" key="1">
    <citation type="journal article" date="2018" name="Front. Microbiol.">
        <title>Prospects for Fungal Bioremediation of Acidic Radioactive Waste Sites: Characterization and Genome Sequence of Rhodotorula taiwanensis MD1149.</title>
        <authorList>
            <person name="Tkavc R."/>
            <person name="Matrosova V.Y."/>
            <person name="Grichenko O.E."/>
            <person name="Gostincar C."/>
            <person name="Volpe R.P."/>
            <person name="Klimenkova P."/>
            <person name="Gaidamakova E.K."/>
            <person name="Zhou C.E."/>
            <person name="Stewart B.J."/>
            <person name="Lyman M.G."/>
            <person name="Malfatti S.A."/>
            <person name="Rubinfeld B."/>
            <person name="Courtot M."/>
            <person name="Singh J."/>
            <person name="Dalgard C.L."/>
            <person name="Hamilton T."/>
            <person name="Frey K.G."/>
            <person name="Gunde-Cimerman N."/>
            <person name="Dugan L."/>
            <person name="Daly M.J."/>
        </authorList>
    </citation>
    <scope>NUCLEOTIDE SEQUENCE [LARGE SCALE GENOMIC DNA]</scope>
    <source>
        <strain evidence="4 5">MD1149</strain>
    </source>
</reference>
<dbReference type="OrthoDB" id="2898618at2759"/>
<evidence type="ECO:0000256" key="2">
    <source>
        <dbReference type="ARBA" id="ARBA00022857"/>
    </source>
</evidence>
<evidence type="ECO:0000256" key="3">
    <source>
        <dbReference type="ARBA" id="ARBA00023002"/>
    </source>
</evidence>
<gene>
    <name evidence="4" type="ORF">BMF94_1532</name>
</gene>
<dbReference type="PANTHER" id="PTHR43618">
    <property type="entry name" value="7-ALPHA-HYDROXYSTEROID DEHYDROGENASE"/>
    <property type="match status" value="1"/>
</dbReference>
<dbReference type="Pfam" id="PF13561">
    <property type="entry name" value="adh_short_C2"/>
    <property type="match status" value="1"/>
</dbReference>
<name>A0A2S5BF28_9BASI</name>
<dbReference type="SUPFAM" id="SSF51735">
    <property type="entry name" value="NAD(P)-binding Rossmann-fold domains"/>
    <property type="match status" value="1"/>
</dbReference>
<evidence type="ECO:0008006" key="6">
    <source>
        <dbReference type="Google" id="ProtNLM"/>
    </source>
</evidence>
<dbReference type="PRINTS" id="PR00081">
    <property type="entry name" value="GDHRDH"/>
</dbReference>
<accession>A0A2S5BF28</accession>
<proteinExistence type="inferred from homology"/>
<dbReference type="FunFam" id="3.40.50.720:FF:000084">
    <property type="entry name" value="Short-chain dehydrogenase reductase"/>
    <property type="match status" value="1"/>
</dbReference>
<dbReference type="GO" id="GO:0016491">
    <property type="term" value="F:oxidoreductase activity"/>
    <property type="evidence" value="ECO:0007669"/>
    <property type="project" value="UniProtKB-KW"/>
</dbReference>